<dbReference type="EC" id="3.1.-.-" evidence="7"/>
<reference evidence="8 9" key="1">
    <citation type="journal article" date="2016" name="Nat. Commun.">
        <title>Thousands of microbial genomes shed light on interconnected biogeochemical processes in an aquifer system.</title>
        <authorList>
            <person name="Anantharaman K."/>
            <person name="Brown C.T."/>
            <person name="Hug L.A."/>
            <person name="Sharon I."/>
            <person name="Castelle C.J."/>
            <person name="Probst A.J."/>
            <person name="Thomas B.C."/>
            <person name="Singh A."/>
            <person name="Wilkins M.J."/>
            <person name="Karaoz U."/>
            <person name="Brodie E.L."/>
            <person name="Williams K.H."/>
            <person name="Hubbard S.S."/>
            <person name="Banfield J.F."/>
        </authorList>
    </citation>
    <scope>NUCLEOTIDE SEQUENCE [LARGE SCALE GENOMIC DNA]</scope>
</reference>
<dbReference type="GO" id="GO:0008270">
    <property type="term" value="F:zinc ion binding"/>
    <property type="evidence" value="ECO:0007669"/>
    <property type="project" value="UniProtKB-UniRule"/>
</dbReference>
<dbReference type="SUPFAM" id="SSF55486">
    <property type="entry name" value="Metalloproteases ('zincins'), catalytic domain"/>
    <property type="match status" value="1"/>
</dbReference>
<evidence type="ECO:0000256" key="1">
    <source>
        <dbReference type="ARBA" id="ARBA00010875"/>
    </source>
</evidence>
<evidence type="ECO:0000256" key="2">
    <source>
        <dbReference type="ARBA" id="ARBA00022722"/>
    </source>
</evidence>
<comment type="function">
    <text evidence="7">Single strand-specific metallo-endoribonuclease involved in late-stage 70S ribosome quality control and in maturation of the 3' terminus of the 16S rRNA.</text>
</comment>
<comment type="cofactor">
    <cofactor evidence="7">
        <name>Zn(2+)</name>
        <dbReference type="ChEBI" id="CHEBI:29105"/>
    </cofactor>
    <text evidence="7">Binds 1 zinc ion.</text>
</comment>
<keyword evidence="3 7" id="KW-0479">Metal-binding</keyword>
<feature type="binding site" evidence="7">
    <location>
        <position position="89"/>
    </location>
    <ligand>
        <name>Zn(2+)</name>
        <dbReference type="ChEBI" id="CHEBI:29105"/>
        <note>catalytic</note>
    </ligand>
</feature>
<keyword evidence="7" id="KW-0690">Ribosome biogenesis</keyword>
<dbReference type="Proteomes" id="UP000178059">
    <property type="component" value="Unassembled WGS sequence"/>
</dbReference>
<gene>
    <name evidence="7" type="primary">ybeY</name>
    <name evidence="8" type="ORF">A2824_02135</name>
</gene>
<keyword evidence="2 7" id="KW-0540">Nuclease</keyword>
<comment type="caution">
    <text evidence="8">The sequence shown here is derived from an EMBL/GenBank/DDBJ whole genome shotgun (WGS) entry which is preliminary data.</text>
</comment>
<evidence type="ECO:0000256" key="7">
    <source>
        <dbReference type="HAMAP-Rule" id="MF_00009"/>
    </source>
</evidence>
<accession>A0A1F6VKA1</accession>
<keyword evidence="4 7" id="KW-0255">Endonuclease</keyword>
<keyword evidence="7" id="KW-0698">rRNA processing</keyword>
<dbReference type="Pfam" id="PF02130">
    <property type="entry name" value="YbeY"/>
    <property type="match status" value="1"/>
</dbReference>
<sequence>MVKLLKQIKDEILGKNYILSLAFIDAAKMKKINRIYRGQNKAANILSFAFSKNEGEILLNKARIKKETALFGLPYRKLLGRLFIHGCLHLKGIQHSSKMERAEKKWQNTFQLE</sequence>
<comment type="similarity">
    <text evidence="1 7">Belongs to the endoribonuclease YbeY family.</text>
</comment>
<dbReference type="InterPro" id="IPR002036">
    <property type="entry name" value="YbeY"/>
</dbReference>
<evidence type="ECO:0000256" key="6">
    <source>
        <dbReference type="ARBA" id="ARBA00022833"/>
    </source>
</evidence>
<evidence type="ECO:0000313" key="9">
    <source>
        <dbReference type="Proteomes" id="UP000178059"/>
    </source>
</evidence>
<dbReference type="GO" id="GO:0004521">
    <property type="term" value="F:RNA endonuclease activity"/>
    <property type="evidence" value="ECO:0007669"/>
    <property type="project" value="UniProtKB-UniRule"/>
</dbReference>
<evidence type="ECO:0000256" key="5">
    <source>
        <dbReference type="ARBA" id="ARBA00022801"/>
    </source>
</evidence>
<evidence type="ECO:0000256" key="4">
    <source>
        <dbReference type="ARBA" id="ARBA00022759"/>
    </source>
</evidence>
<evidence type="ECO:0000313" key="8">
    <source>
        <dbReference type="EMBL" id="OGI70111.1"/>
    </source>
</evidence>
<dbReference type="GO" id="GO:0006364">
    <property type="term" value="P:rRNA processing"/>
    <property type="evidence" value="ECO:0007669"/>
    <property type="project" value="UniProtKB-UniRule"/>
</dbReference>
<evidence type="ECO:0000256" key="3">
    <source>
        <dbReference type="ARBA" id="ARBA00022723"/>
    </source>
</evidence>
<name>A0A1F6VKA1_9BACT</name>
<protein>
    <recommendedName>
        <fullName evidence="7">Endoribonuclease YbeY</fullName>
        <ecNumber evidence="7">3.1.-.-</ecNumber>
    </recommendedName>
</protein>
<dbReference type="STRING" id="1801743.A2824_02135"/>
<dbReference type="Gene3D" id="3.40.390.30">
    <property type="entry name" value="Metalloproteases ('zincins'), catalytic domain"/>
    <property type="match status" value="1"/>
</dbReference>
<keyword evidence="5 7" id="KW-0378">Hydrolase</keyword>
<keyword evidence="6 7" id="KW-0862">Zinc</keyword>
<dbReference type="HAMAP" id="MF_00009">
    <property type="entry name" value="Endoribonucl_YbeY"/>
    <property type="match status" value="1"/>
</dbReference>
<dbReference type="GO" id="GO:0005737">
    <property type="term" value="C:cytoplasm"/>
    <property type="evidence" value="ECO:0007669"/>
    <property type="project" value="UniProtKB-SubCell"/>
</dbReference>
<dbReference type="AlphaFoldDB" id="A0A1F6VKA1"/>
<dbReference type="NCBIfam" id="TIGR00043">
    <property type="entry name" value="rRNA maturation RNase YbeY"/>
    <property type="match status" value="1"/>
</dbReference>
<proteinExistence type="inferred from homology"/>
<keyword evidence="7" id="KW-0963">Cytoplasm</keyword>
<feature type="binding site" evidence="7">
    <location>
        <position position="95"/>
    </location>
    <ligand>
        <name>Zn(2+)</name>
        <dbReference type="ChEBI" id="CHEBI:29105"/>
        <note>catalytic</note>
    </ligand>
</feature>
<dbReference type="EMBL" id="MFTT01000012">
    <property type="protein sequence ID" value="OGI70111.1"/>
    <property type="molecule type" value="Genomic_DNA"/>
</dbReference>
<organism evidence="8 9">
    <name type="scientific">Candidatus Nomurabacteria bacterium RIFCSPHIGHO2_01_FULL_42_16</name>
    <dbReference type="NCBI Taxonomy" id="1801743"/>
    <lineage>
        <taxon>Bacteria</taxon>
        <taxon>Candidatus Nomuraibacteriota</taxon>
    </lineage>
</organism>
<comment type="subcellular location">
    <subcellularLocation>
        <location evidence="7">Cytoplasm</location>
    </subcellularLocation>
</comment>
<dbReference type="InterPro" id="IPR023091">
    <property type="entry name" value="MetalPrtase_cat_dom_sf_prd"/>
</dbReference>
<dbReference type="GO" id="GO:0004222">
    <property type="term" value="F:metalloendopeptidase activity"/>
    <property type="evidence" value="ECO:0007669"/>
    <property type="project" value="InterPro"/>
</dbReference>
<feature type="binding site" evidence="7">
    <location>
        <position position="85"/>
    </location>
    <ligand>
        <name>Zn(2+)</name>
        <dbReference type="ChEBI" id="CHEBI:29105"/>
        <note>catalytic</note>
    </ligand>
</feature>